<dbReference type="CDD" id="cd00761">
    <property type="entry name" value="Glyco_tranf_GTA_type"/>
    <property type="match status" value="1"/>
</dbReference>
<evidence type="ECO:0000313" key="3">
    <source>
        <dbReference type="Proteomes" id="UP000029861"/>
    </source>
</evidence>
<dbReference type="Gene3D" id="3.90.550.10">
    <property type="entry name" value="Spore Coat Polysaccharide Biosynthesis Protein SpsA, Chain A"/>
    <property type="match status" value="2"/>
</dbReference>
<dbReference type="EMBL" id="JRPK02000156">
    <property type="protein sequence ID" value="TLD91105.1"/>
    <property type="molecule type" value="Genomic_DNA"/>
</dbReference>
<sequence>MHNTTIYNNTNQTTITCNNNTAQIPQNKKVGVVIPIYNVAQYLRECLDSVINQTYKNLSVLLVNDGSTDNNESLNIAKEYVAKDSRFILIDKENGGLSSARNVGIAWFSEKYKTTLDSSHTKQNDNATNDNEGEMPILCSYYIINENPYNINRIYSNNNATQQEQETTYNANNNNIALQPQKIDYIIFLDSDDFWKPYCIEECIKHSDGVEIVWF</sequence>
<protein>
    <submittedName>
        <fullName evidence="2">Glycosyltransferase</fullName>
    </submittedName>
</protein>
<dbReference type="Pfam" id="PF00535">
    <property type="entry name" value="Glycos_transf_2"/>
    <property type="match status" value="1"/>
</dbReference>
<dbReference type="PANTHER" id="PTHR22916:SF3">
    <property type="entry name" value="UDP-GLCNAC:BETAGAL BETA-1,3-N-ACETYLGLUCOSAMINYLTRANSFERASE-LIKE PROTEIN 1"/>
    <property type="match status" value="1"/>
</dbReference>
<dbReference type="InterPro" id="IPR029044">
    <property type="entry name" value="Nucleotide-diphossugar_trans"/>
</dbReference>
<gene>
    <name evidence="2" type="ORF">LS80_011415</name>
</gene>
<dbReference type="AlphaFoldDB" id="A0A4U8SW23"/>
<dbReference type="GO" id="GO:0016758">
    <property type="term" value="F:hexosyltransferase activity"/>
    <property type="evidence" value="ECO:0007669"/>
    <property type="project" value="UniProtKB-ARBA"/>
</dbReference>
<reference evidence="2 3" key="1">
    <citation type="journal article" date="2014" name="Genome Announc.">
        <title>Draft genome sequences of eight enterohepatic helicobacter species isolated from both laboratory and wild rodents.</title>
        <authorList>
            <person name="Sheh A."/>
            <person name="Shen Z."/>
            <person name="Fox J.G."/>
        </authorList>
    </citation>
    <scope>NUCLEOTIDE SEQUENCE [LARGE SCALE GENOMIC DNA]</scope>
    <source>
        <strain evidence="2 3">ATCC 49310</strain>
    </source>
</reference>
<organism evidence="2 3">
    <name type="scientific">Helicobacter trogontum</name>
    <dbReference type="NCBI Taxonomy" id="50960"/>
    <lineage>
        <taxon>Bacteria</taxon>
        <taxon>Pseudomonadati</taxon>
        <taxon>Campylobacterota</taxon>
        <taxon>Epsilonproteobacteria</taxon>
        <taxon>Campylobacterales</taxon>
        <taxon>Helicobacteraceae</taxon>
        <taxon>Helicobacter</taxon>
    </lineage>
</organism>
<accession>A0A4U8SW23</accession>
<dbReference type="PANTHER" id="PTHR22916">
    <property type="entry name" value="GLYCOSYLTRANSFERASE"/>
    <property type="match status" value="1"/>
</dbReference>
<feature type="non-terminal residue" evidence="2">
    <location>
        <position position="215"/>
    </location>
</feature>
<dbReference type="Proteomes" id="UP000029861">
    <property type="component" value="Unassembled WGS sequence"/>
</dbReference>
<dbReference type="InterPro" id="IPR001173">
    <property type="entry name" value="Glyco_trans_2-like"/>
</dbReference>
<keyword evidence="2" id="KW-0808">Transferase</keyword>
<proteinExistence type="predicted"/>
<dbReference type="SUPFAM" id="SSF53448">
    <property type="entry name" value="Nucleotide-diphospho-sugar transferases"/>
    <property type="match status" value="1"/>
</dbReference>
<evidence type="ECO:0000259" key="1">
    <source>
        <dbReference type="Pfam" id="PF00535"/>
    </source>
</evidence>
<feature type="domain" description="Glycosyltransferase 2-like" evidence="1">
    <location>
        <begin position="32"/>
        <end position="118"/>
    </location>
</feature>
<comment type="caution">
    <text evidence="2">The sequence shown here is derived from an EMBL/GenBank/DDBJ whole genome shotgun (WGS) entry which is preliminary data.</text>
</comment>
<evidence type="ECO:0000313" key="2">
    <source>
        <dbReference type="EMBL" id="TLD91105.1"/>
    </source>
</evidence>
<dbReference type="RefSeq" id="WP_138120991.1">
    <property type="nucleotide sequence ID" value="NZ_JRPK02000156.1"/>
</dbReference>
<name>A0A4U8SW23_9HELI</name>